<dbReference type="PANTHER" id="PTHR33304">
    <property type="match status" value="1"/>
</dbReference>
<evidence type="ECO:0000256" key="1">
    <source>
        <dbReference type="ARBA" id="ARBA00022723"/>
    </source>
</evidence>
<dbReference type="EMBL" id="JAYMYR010000008">
    <property type="protein sequence ID" value="KAK7346847.1"/>
    <property type="molecule type" value="Genomic_DNA"/>
</dbReference>
<dbReference type="GO" id="GO:0008270">
    <property type="term" value="F:zinc ion binding"/>
    <property type="evidence" value="ECO:0007669"/>
    <property type="project" value="UniProtKB-KW"/>
</dbReference>
<dbReference type="GO" id="GO:0034244">
    <property type="term" value="P:negative regulation of transcription elongation by RNA polymerase II"/>
    <property type="evidence" value="ECO:0007669"/>
    <property type="project" value="InterPro"/>
</dbReference>
<keyword evidence="3" id="KW-0862">Zinc</keyword>
<evidence type="ECO:0000313" key="8">
    <source>
        <dbReference type="EMBL" id="KAK7346847.1"/>
    </source>
</evidence>
<name>A0AAN9QT09_PHACN</name>
<dbReference type="PANTHER" id="PTHR33304:SF49">
    <property type="entry name" value="OS12G0161500 PROTEIN"/>
    <property type="match status" value="1"/>
</dbReference>
<feature type="compositionally biased region" description="Basic and acidic residues" evidence="6">
    <location>
        <begin position="543"/>
        <end position="560"/>
    </location>
</feature>
<feature type="region of interest" description="Disordered" evidence="6">
    <location>
        <begin position="276"/>
        <end position="307"/>
    </location>
</feature>
<keyword evidence="1" id="KW-0479">Metal-binding</keyword>
<sequence>MEEKFRPCNLCDTCCSCHCICILNKWHQQRVWGLITLLIKPMRVGEPISSLLRKHSVGSFVEYHMQFTNLGIDFQSDDPDKKNSQRSTLDDNFSFSEANCVFYKAFMFGSTLLVPKQTKGVIISKSSTIQLGCWADDVYAVLLGMGVIDPQLPLASVHHQQLPKFSHLVPIDNRQWLMMLFLEVYSWMDLVCDICGDVGQEEDLAICNKCTDGAEHIYCMRDKLKKVPEGDWWMCEDCKKSECKKSKSQVNLESSSTCTAELKLKSSQDWKRQTGVSTRSCSSANRHGVQSEAQSLKEDRVTRMSAKSCDNTPLQHTYKTFKNEKAEETKDTTSDLQISCNAQDKAKVSHAVSDKRCADTIQVELDRKTKALEASARFSKASKSTKISQPIRESLSENLGKTNVEQSSYVSQEKTKLHSHSGSPLLMPGLPEIADVKFKGHQVEASYLPMKKRKMREFVSSSALDLNVNPQDEIDKVGAQEIGEFAAMDTSFSGDKVVLGRSDLVPDLNISHWPESTTPEVDPCLPVENVDDQPSQDVNFKMQTEEKKNDDQDKPHEENLKNNNAEESNTDRAESLASPTSDEEYLNLLHWEAVELLSYNFRL</sequence>
<evidence type="ECO:0000256" key="5">
    <source>
        <dbReference type="ARBA" id="ARBA00023163"/>
    </source>
</evidence>
<feature type="compositionally biased region" description="Polar residues" evidence="6">
    <location>
        <begin position="396"/>
        <end position="407"/>
    </location>
</feature>
<dbReference type="SMART" id="SM00249">
    <property type="entry name" value="PHD"/>
    <property type="match status" value="1"/>
</dbReference>
<feature type="region of interest" description="Disordered" evidence="6">
    <location>
        <begin position="376"/>
        <end position="407"/>
    </location>
</feature>
<comment type="caution">
    <text evidence="8">The sequence shown here is derived from an EMBL/GenBank/DDBJ whole genome shotgun (WGS) entry which is preliminary data.</text>
</comment>
<dbReference type="InterPro" id="IPR011011">
    <property type="entry name" value="Znf_FYVE_PHD"/>
</dbReference>
<dbReference type="Proteomes" id="UP001374584">
    <property type="component" value="Unassembled WGS sequence"/>
</dbReference>
<evidence type="ECO:0000256" key="4">
    <source>
        <dbReference type="ARBA" id="ARBA00023015"/>
    </source>
</evidence>
<reference evidence="8 9" key="1">
    <citation type="submission" date="2024-01" db="EMBL/GenBank/DDBJ databases">
        <title>The genomes of 5 underutilized Papilionoideae crops provide insights into root nodulation and disease resistanc.</title>
        <authorList>
            <person name="Jiang F."/>
        </authorList>
    </citation>
    <scope>NUCLEOTIDE SEQUENCE [LARGE SCALE GENOMIC DNA]</scope>
    <source>
        <strain evidence="8">JINMINGXINNONG_FW02</strain>
        <tissue evidence="8">Leaves</tissue>
    </source>
</reference>
<evidence type="ECO:0000256" key="6">
    <source>
        <dbReference type="SAM" id="MobiDB-lite"/>
    </source>
</evidence>
<evidence type="ECO:0000259" key="7">
    <source>
        <dbReference type="SMART" id="SM00249"/>
    </source>
</evidence>
<keyword evidence="5" id="KW-0804">Transcription</keyword>
<gene>
    <name evidence="8" type="ORF">VNO80_21370</name>
</gene>
<dbReference type="SUPFAM" id="SSF57903">
    <property type="entry name" value="FYVE/PHD zinc finger"/>
    <property type="match status" value="1"/>
</dbReference>
<evidence type="ECO:0000256" key="3">
    <source>
        <dbReference type="ARBA" id="ARBA00022833"/>
    </source>
</evidence>
<keyword evidence="9" id="KW-1185">Reference proteome</keyword>
<organism evidence="8 9">
    <name type="scientific">Phaseolus coccineus</name>
    <name type="common">Scarlet runner bean</name>
    <name type="synonym">Phaseolus multiflorus</name>
    <dbReference type="NCBI Taxonomy" id="3886"/>
    <lineage>
        <taxon>Eukaryota</taxon>
        <taxon>Viridiplantae</taxon>
        <taxon>Streptophyta</taxon>
        <taxon>Embryophyta</taxon>
        <taxon>Tracheophyta</taxon>
        <taxon>Spermatophyta</taxon>
        <taxon>Magnoliopsida</taxon>
        <taxon>eudicotyledons</taxon>
        <taxon>Gunneridae</taxon>
        <taxon>Pentapetalae</taxon>
        <taxon>rosids</taxon>
        <taxon>fabids</taxon>
        <taxon>Fabales</taxon>
        <taxon>Fabaceae</taxon>
        <taxon>Papilionoideae</taxon>
        <taxon>50 kb inversion clade</taxon>
        <taxon>NPAAA clade</taxon>
        <taxon>indigoferoid/millettioid clade</taxon>
        <taxon>Phaseoleae</taxon>
        <taxon>Phaseolus</taxon>
    </lineage>
</organism>
<feature type="compositionally biased region" description="Polar residues" evidence="6">
    <location>
        <begin position="276"/>
        <end position="285"/>
    </location>
</feature>
<evidence type="ECO:0000313" key="9">
    <source>
        <dbReference type="Proteomes" id="UP001374584"/>
    </source>
</evidence>
<dbReference type="InterPro" id="IPR049914">
    <property type="entry name" value="PHD1-3/5-6"/>
</dbReference>
<keyword evidence="2" id="KW-0863">Zinc-finger</keyword>
<protein>
    <recommendedName>
        <fullName evidence="7">Zinc finger PHD-type domain-containing protein</fullName>
    </recommendedName>
</protein>
<dbReference type="GO" id="GO:0140566">
    <property type="term" value="F:histone reader activity"/>
    <property type="evidence" value="ECO:0007669"/>
    <property type="project" value="InterPro"/>
</dbReference>
<feature type="domain" description="Zinc finger PHD-type" evidence="7">
    <location>
        <begin position="191"/>
        <end position="239"/>
    </location>
</feature>
<accession>A0AAN9QT09</accession>
<evidence type="ECO:0000256" key="2">
    <source>
        <dbReference type="ARBA" id="ARBA00022771"/>
    </source>
</evidence>
<proteinExistence type="predicted"/>
<dbReference type="InterPro" id="IPR001965">
    <property type="entry name" value="Znf_PHD"/>
</dbReference>
<dbReference type="AlphaFoldDB" id="A0AAN9QT09"/>
<keyword evidence="4" id="KW-0805">Transcription regulation</keyword>
<dbReference type="InterPro" id="IPR013083">
    <property type="entry name" value="Znf_RING/FYVE/PHD"/>
</dbReference>
<feature type="compositionally biased region" description="Polar residues" evidence="6">
    <location>
        <begin position="532"/>
        <end position="542"/>
    </location>
</feature>
<dbReference type="Gene3D" id="3.30.40.10">
    <property type="entry name" value="Zinc/RING finger domain, C3HC4 (zinc finger)"/>
    <property type="match status" value="1"/>
</dbReference>
<feature type="region of interest" description="Disordered" evidence="6">
    <location>
        <begin position="510"/>
        <end position="581"/>
    </location>
</feature>